<dbReference type="FunFam" id="3.40.640.10:FF:000025">
    <property type="entry name" value="Histidine decarboxylase"/>
    <property type="match status" value="1"/>
</dbReference>
<feature type="modified residue" description="N6-(pyridoxal phosphate)lysine" evidence="11">
    <location>
        <position position="303"/>
    </location>
</feature>
<evidence type="ECO:0000256" key="4">
    <source>
        <dbReference type="ARBA" id="ARBA00022584"/>
    </source>
</evidence>
<dbReference type="Proteomes" id="UP000708208">
    <property type="component" value="Unassembled WGS sequence"/>
</dbReference>
<dbReference type="FunFam" id="1.20.1340.10:FF:000001">
    <property type="entry name" value="Histidine decarboxylase"/>
    <property type="match status" value="1"/>
</dbReference>
<comment type="similarity">
    <text evidence="2">Belongs to the group II decarboxylase family.</text>
</comment>
<evidence type="ECO:0000256" key="3">
    <source>
        <dbReference type="ARBA" id="ARBA00011738"/>
    </source>
</evidence>
<dbReference type="GO" id="GO:0019752">
    <property type="term" value="P:carboxylic acid metabolic process"/>
    <property type="evidence" value="ECO:0007669"/>
    <property type="project" value="InterPro"/>
</dbReference>
<evidence type="ECO:0000256" key="11">
    <source>
        <dbReference type="PIRSR" id="PIRSR602129-50"/>
    </source>
</evidence>
<keyword evidence="6 11" id="KW-0663">Pyridoxal phosphate</keyword>
<evidence type="ECO:0000256" key="2">
    <source>
        <dbReference type="ARBA" id="ARBA00009533"/>
    </source>
</evidence>
<evidence type="ECO:0000256" key="5">
    <source>
        <dbReference type="ARBA" id="ARBA00022793"/>
    </source>
</evidence>
<dbReference type="AlphaFoldDB" id="A0A8J2LV86"/>
<dbReference type="GO" id="GO:0005737">
    <property type="term" value="C:cytoplasm"/>
    <property type="evidence" value="ECO:0007669"/>
    <property type="project" value="TreeGrafter"/>
</dbReference>
<dbReference type="InterPro" id="IPR002129">
    <property type="entry name" value="PyrdxlP-dep_de-COase"/>
</dbReference>
<organism evidence="12 13">
    <name type="scientific">Allacma fusca</name>
    <dbReference type="NCBI Taxonomy" id="39272"/>
    <lineage>
        <taxon>Eukaryota</taxon>
        <taxon>Metazoa</taxon>
        <taxon>Ecdysozoa</taxon>
        <taxon>Arthropoda</taxon>
        <taxon>Hexapoda</taxon>
        <taxon>Collembola</taxon>
        <taxon>Symphypleona</taxon>
        <taxon>Sminthuridae</taxon>
        <taxon>Allacma</taxon>
    </lineage>
</organism>
<dbReference type="PANTHER" id="PTHR11999">
    <property type="entry name" value="GROUP II PYRIDOXAL-5-PHOSPHATE DECARBOXYLASE"/>
    <property type="match status" value="1"/>
</dbReference>
<evidence type="ECO:0000256" key="1">
    <source>
        <dbReference type="ARBA" id="ARBA00001933"/>
    </source>
</evidence>
<evidence type="ECO:0000256" key="8">
    <source>
        <dbReference type="ARBA" id="ARBA00038886"/>
    </source>
</evidence>
<dbReference type="Pfam" id="PF00282">
    <property type="entry name" value="Pyridoxal_deC"/>
    <property type="match status" value="1"/>
</dbReference>
<comment type="subunit">
    <text evidence="3">Homodimer.</text>
</comment>
<protein>
    <recommendedName>
        <fullName evidence="9">Aromatic-L-amino-acid decarboxylase</fullName>
        <ecNumber evidence="8">4.1.1.28</ecNumber>
    </recommendedName>
    <alternativeName>
        <fullName evidence="10">DOPA decarboxylase</fullName>
    </alternativeName>
</protein>
<dbReference type="PANTHER" id="PTHR11999:SF167">
    <property type="entry name" value="AROMATIC-L-AMINO-ACID DECARBOXYLASE"/>
    <property type="match status" value="1"/>
</dbReference>
<keyword evidence="7" id="KW-0456">Lyase</keyword>
<evidence type="ECO:0000256" key="7">
    <source>
        <dbReference type="ARBA" id="ARBA00023239"/>
    </source>
</evidence>
<dbReference type="GO" id="GO:0004058">
    <property type="term" value="F:aromatic-L-amino-acid decarboxylase activity"/>
    <property type="evidence" value="ECO:0007669"/>
    <property type="project" value="TreeGrafter"/>
</dbReference>
<dbReference type="OrthoDB" id="639767at2759"/>
<evidence type="ECO:0000256" key="6">
    <source>
        <dbReference type="ARBA" id="ARBA00022898"/>
    </source>
</evidence>
<dbReference type="GO" id="GO:0006584">
    <property type="term" value="P:catecholamine metabolic process"/>
    <property type="evidence" value="ECO:0007669"/>
    <property type="project" value="TreeGrafter"/>
</dbReference>
<keyword evidence="4" id="KW-0127">Catecholamine biosynthesis</keyword>
<evidence type="ECO:0000313" key="12">
    <source>
        <dbReference type="EMBL" id="CAG7837202.1"/>
    </source>
</evidence>
<dbReference type="GO" id="GO:0042427">
    <property type="term" value="P:serotonin biosynthetic process"/>
    <property type="evidence" value="ECO:0007669"/>
    <property type="project" value="TreeGrafter"/>
</dbReference>
<dbReference type="InterPro" id="IPR010977">
    <property type="entry name" value="Aromatic_deC"/>
</dbReference>
<evidence type="ECO:0000313" key="13">
    <source>
        <dbReference type="Proteomes" id="UP000708208"/>
    </source>
</evidence>
<comment type="caution">
    <text evidence="12">The sequence shown here is derived from an EMBL/GenBank/DDBJ whole genome shotgun (WGS) entry which is preliminary data.</text>
</comment>
<comment type="cofactor">
    <cofactor evidence="1 11">
        <name>pyridoxal 5'-phosphate</name>
        <dbReference type="ChEBI" id="CHEBI:597326"/>
    </cofactor>
</comment>
<evidence type="ECO:0000256" key="9">
    <source>
        <dbReference type="ARBA" id="ARBA00040968"/>
    </source>
</evidence>
<dbReference type="EC" id="4.1.1.28" evidence="8"/>
<sequence>MDAEGFKEFGTEMMNFITEYLEGIRERKVLSSVKPGYLRELIPTEVPEEGEKWQDVMKDLERVIMPGVSHWQHPQFHAYLAAANSYPSIVADMLCGAIACTGFSWITSPACTELEIVMMDWLGKLLELPSKFLSCESNGVGGGVIQGAASEATFVALLAARAQAIRRIKSETGLDDGYIIGKLVAYTSDQSHTSVEKAGRLGGVKMRLLPTDEHLQVTLEVLMNAITEDKSKGLFPFYAVATSGTTNTCAFDDLEVFGDICRQENLWLHVDAAYAGAAFACEEFRYLMKGIDKAHSFNFNPHKWMLTNFDCSAMWVDNAKELEQTFEIDAIYLRHHAQGQVPDYRNWQIPFGRRFRSLKLWFVLRIYGKKAIQEHIRTHIALAHEFEQLLLKDGRFEIVAPVLMGLVCFRLKNRSNEENETLLKTVVERGKIYVVPTKVHGKYAIRFAICSKFTASVDMAIGFQEFSAAASDLFGKM</sequence>
<gene>
    <name evidence="12" type="ORF">AFUS01_LOCUS46350</name>
</gene>
<reference evidence="12" key="1">
    <citation type="submission" date="2021-06" db="EMBL/GenBank/DDBJ databases">
        <authorList>
            <person name="Hodson N. C."/>
            <person name="Mongue J. A."/>
            <person name="Jaron S. K."/>
        </authorList>
    </citation>
    <scope>NUCLEOTIDE SEQUENCE</scope>
</reference>
<accession>A0A8J2LV86</accession>
<evidence type="ECO:0000256" key="10">
    <source>
        <dbReference type="ARBA" id="ARBA00041275"/>
    </source>
</evidence>
<name>A0A8J2LV86_9HEXA</name>
<keyword evidence="13" id="KW-1185">Reference proteome</keyword>
<dbReference type="CDD" id="cd06450">
    <property type="entry name" value="DOPA_deC_like"/>
    <property type="match status" value="1"/>
</dbReference>
<proteinExistence type="inferred from homology"/>
<dbReference type="EMBL" id="CAJVCH010571320">
    <property type="protein sequence ID" value="CAG7837202.1"/>
    <property type="molecule type" value="Genomic_DNA"/>
</dbReference>
<dbReference type="GO" id="GO:0030170">
    <property type="term" value="F:pyridoxal phosphate binding"/>
    <property type="evidence" value="ECO:0007669"/>
    <property type="project" value="InterPro"/>
</dbReference>
<keyword evidence="5" id="KW-0210">Decarboxylase</keyword>